<dbReference type="Proteomes" id="UP000198565">
    <property type="component" value="Unassembled WGS sequence"/>
</dbReference>
<accession>A0A1I4PNR3</accession>
<dbReference type="PANTHER" id="PTHR34220:SF7">
    <property type="entry name" value="SENSOR HISTIDINE KINASE YPDA"/>
    <property type="match status" value="1"/>
</dbReference>
<dbReference type="GO" id="GO:0000155">
    <property type="term" value="F:phosphorelay sensor kinase activity"/>
    <property type="evidence" value="ECO:0007669"/>
    <property type="project" value="InterPro"/>
</dbReference>
<feature type="transmembrane region" description="Helical" evidence="1">
    <location>
        <begin position="145"/>
        <end position="168"/>
    </location>
</feature>
<gene>
    <name evidence="4" type="ORF">SAMN04487943_11271</name>
</gene>
<evidence type="ECO:0000259" key="3">
    <source>
        <dbReference type="Pfam" id="PF06580"/>
    </source>
</evidence>
<keyword evidence="1" id="KW-0472">Membrane</keyword>
<dbReference type="InterPro" id="IPR036890">
    <property type="entry name" value="HATPase_C_sf"/>
</dbReference>
<sequence>MALDLATLLLVTGIINFMALTLMVFLWRINPMVKGPAFWTWSTVSWFVSFNIIYFFDGSLITFLNNCCTLIGAVLLMEGILRFRDFGNERKRQKLIIALILVSVIMSFINQTNPTARYLYHDFIVVLLAVISIVAMLYKTNKVQFWVHLYAAVSAVLIVPVFSYRWYLAFSGQIEDQLIGPTQHSFQVLLVLLIIPLYIGLPLGLGLALSYQMRQELKSAMETKWLQAQIQPHFIFNTLNSINALSIVDVEKMRRLVDEFSEFLRSKFDSDSFNKWTPVEEEISVVESYLYIEKVRFGDKLKVHWNVEDVEGFYLPTLTIQPIVENAIKHGIMQRASGGTIEIKAFKKKDYLRVIIKDDGVGMSNDVIRSIKRMESVNSTGIGLKNTDRRLIEGFGTGIQIKSRVKVGTVIAFNITKNVSP</sequence>
<feature type="transmembrane region" description="Helical" evidence="1">
    <location>
        <begin position="118"/>
        <end position="138"/>
    </location>
</feature>
<proteinExistence type="predicted"/>
<dbReference type="InterPro" id="IPR050640">
    <property type="entry name" value="Bact_2-comp_sensor_kinase"/>
</dbReference>
<dbReference type="OrthoDB" id="9776552at2"/>
<feature type="transmembrane region" description="Helical" evidence="1">
    <location>
        <begin position="188"/>
        <end position="211"/>
    </location>
</feature>
<dbReference type="PANTHER" id="PTHR34220">
    <property type="entry name" value="SENSOR HISTIDINE KINASE YPDA"/>
    <property type="match status" value="1"/>
</dbReference>
<feature type="transmembrane region" description="Helical" evidence="1">
    <location>
        <begin position="62"/>
        <end position="83"/>
    </location>
</feature>
<evidence type="ECO:0000313" key="5">
    <source>
        <dbReference type="Proteomes" id="UP000198565"/>
    </source>
</evidence>
<dbReference type="Pfam" id="PF02518">
    <property type="entry name" value="HATPase_c"/>
    <property type="match status" value="1"/>
</dbReference>
<dbReference type="GO" id="GO:0016020">
    <property type="term" value="C:membrane"/>
    <property type="evidence" value="ECO:0007669"/>
    <property type="project" value="InterPro"/>
</dbReference>
<reference evidence="5" key="1">
    <citation type="submission" date="2016-10" db="EMBL/GenBank/DDBJ databases">
        <authorList>
            <person name="Varghese N."/>
            <person name="Submissions S."/>
        </authorList>
    </citation>
    <scope>NUCLEOTIDE SEQUENCE [LARGE SCALE GENOMIC DNA]</scope>
    <source>
        <strain evidence="5">CGMCC 1.4250</strain>
    </source>
</reference>
<dbReference type="EMBL" id="FOTR01000012">
    <property type="protein sequence ID" value="SFM29389.1"/>
    <property type="molecule type" value="Genomic_DNA"/>
</dbReference>
<keyword evidence="1" id="KW-0812">Transmembrane</keyword>
<dbReference type="RefSeq" id="WP_091485264.1">
    <property type="nucleotide sequence ID" value="NZ_FOTR01000012.1"/>
</dbReference>
<keyword evidence="4" id="KW-0808">Transferase</keyword>
<feature type="transmembrane region" description="Helical" evidence="1">
    <location>
        <begin position="38"/>
        <end position="56"/>
    </location>
</feature>
<dbReference type="STRING" id="334253.SAMN04487943_11271"/>
<dbReference type="Pfam" id="PF06580">
    <property type="entry name" value="His_kinase"/>
    <property type="match status" value="1"/>
</dbReference>
<feature type="transmembrane region" description="Helical" evidence="1">
    <location>
        <begin position="95"/>
        <end position="112"/>
    </location>
</feature>
<keyword evidence="1" id="KW-1133">Transmembrane helix</keyword>
<dbReference type="InterPro" id="IPR003594">
    <property type="entry name" value="HATPase_dom"/>
</dbReference>
<keyword evidence="5" id="KW-1185">Reference proteome</keyword>
<evidence type="ECO:0000256" key="1">
    <source>
        <dbReference type="SAM" id="Phobius"/>
    </source>
</evidence>
<evidence type="ECO:0000313" key="4">
    <source>
        <dbReference type="EMBL" id="SFM29389.1"/>
    </source>
</evidence>
<name>A0A1I4PNR3_9BACI</name>
<dbReference type="AlphaFoldDB" id="A0A1I4PNR3"/>
<evidence type="ECO:0000259" key="2">
    <source>
        <dbReference type="Pfam" id="PF02518"/>
    </source>
</evidence>
<keyword evidence="4" id="KW-0418">Kinase</keyword>
<dbReference type="Gene3D" id="3.30.565.10">
    <property type="entry name" value="Histidine kinase-like ATPase, C-terminal domain"/>
    <property type="match status" value="1"/>
</dbReference>
<protein>
    <submittedName>
        <fullName evidence="4">Histidine kinase-, DNA gyrase B-, and HSP90-like ATPase</fullName>
    </submittedName>
</protein>
<dbReference type="InterPro" id="IPR010559">
    <property type="entry name" value="Sig_transdc_His_kin_internal"/>
</dbReference>
<dbReference type="SUPFAM" id="SSF55874">
    <property type="entry name" value="ATPase domain of HSP90 chaperone/DNA topoisomerase II/histidine kinase"/>
    <property type="match status" value="1"/>
</dbReference>
<feature type="transmembrane region" description="Helical" evidence="1">
    <location>
        <begin position="6"/>
        <end position="26"/>
    </location>
</feature>
<organism evidence="4 5">
    <name type="scientific">Gracilibacillus orientalis</name>
    <dbReference type="NCBI Taxonomy" id="334253"/>
    <lineage>
        <taxon>Bacteria</taxon>
        <taxon>Bacillati</taxon>
        <taxon>Bacillota</taxon>
        <taxon>Bacilli</taxon>
        <taxon>Bacillales</taxon>
        <taxon>Bacillaceae</taxon>
        <taxon>Gracilibacillus</taxon>
    </lineage>
</organism>
<feature type="domain" description="Signal transduction histidine kinase internal region" evidence="3">
    <location>
        <begin position="221"/>
        <end position="301"/>
    </location>
</feature>
<feature type="domain" description="Histidine kinase/HSP90-like ATPase" evidence="2">
    <location>
        <begin position="320"/>
        <end position="415"/>
    </location>
</feature>